<accession>A0A0D1ELP6</accession>
<evidence type="ECO:0000256" key="3">
    <source>
        <dbReference type="ARBA" id="ARBA00023163"/>
    </source>
</evidence>
<keyword evidence="1" id="KW-0805">Transcription regulation</keyword>
<evidence type="ECO:0000256" key="4">
    <source>
        <dbReference type="PROSITE-ProRule" id="PRU00335"/>
    </source>
</evidence>
<evidence type="ECO:0000256" key="2">
    <source>
        <dbReference type="ARBA" id="ARBA00023125"/>
    </source>
</evidence>
<dbReference type="PANTHER" id="PTHR30055">
    <property type="entry name" value="HTH-TYPE TRANSCRIPTIONAL REGULATOR RUTR"/>
    <property type="match status" value="1"/>
</dbReference>
<proteinExistence type="predicted"/>
<dbReference type="InterPro" id="IPR050109">
    <property type="entry name" value="HTH-type_TetR-like_transc_reg"/>
</dbReference>
<keyword evidence="3" id="KW-0804">Transcription</keyword>
<dbReference type="STRING" id="935700.jaqu_03640"/>
<dbReference type="Proteomes" id="UP000032232">
    <property type="component" value="Unassembled WGS sequence"/>
</dbReference>
<dbReference type="InterPro" id="IPR025996">
    <property type="entry name" value="MT1864/Rv1816-like_C"/>
</dbReference>
<dbReference type="EMBL" id="JYFE01000012">
    <property type="protein sequence ID" value="KIT17856.1"/>
    <property type="molecule type" value="Genomic_DNA"/>
</dbReference>
<sequence length="205" mass="22435">METTEKALKKGQKKYHHGDLKGALLEAIRTLIERDGADGFSIAEACRIAGVSTAAPYKHFSDRGDMLRGVALLAMERLYEAMKQAADAHPPGTTERIAALGQSYIDFARAEPGTFRLMFGLSEDHADDAELTHQGDLANALVERVVADHLGIDPTSDEARLRAYALWCFVHGHSFLSIDGKLKDHDIPEAALLTLVGQAMLPDRR</sequence>
<dbReference type="Gene3D" id="1.10.357.10">
    <property type="entry name" value="Tetracycline Repressor, domain 2"/>
    <property type="match status" value="1"/>
</dbReference>
<dbReference type="RefSeq" id="WP_043917231.1">
    <property type="nucleotide sequence ID" value="NZ_JYFE01000012.1"/>
</dbReference>
<keyword evidence="2 4" id="KW-0238">DNA-binding</keyword>
<keyword evidence="7" id="KW-1185">Reference proteome</keyword>
<feature type="domain" description="HTH tetR-type" evidence="5">
    <location>
        <begin position="18"/>
        <end position="78"/>
    </location>
</feature>
<dbReference type="SUPFAM" id="SSF48498">
    <property type="entry name" value="Tetracyclin repressor-like, C-terminal domain"/>
    <property type="match status" value="1"/>
</dbReference>
<feature type="DNA-binding region" description="H-T-H motif" evidence="4">
    <location>
        <begin position="41"/>
        <end position="60"/>
    </location>
</feature>
<evidence type="ECO:0000256" key="1">
    <source>
        <dbReference type="ARBA" id="ARBA00023015"/>
    </source>
</evidence>
<organism evidence="6 7">
    <name type="scientific">Jannaschia aquimarina</name>
    <dbReference type="NCBI Taxonomy" id="935700"/>
    <lineage>
        <taxon>Bacteria</taxon>
        <taxon>Pseudomonadati</taxon>
        <taxon>Pseudomonadota</taxon>
        <taxon>Alphaproteobacteria</taxon>
        <taxon>Rhodobacterales</taxon>
        <taxon>Roseobacteraceae</taxon>
        <taxon>Jannaschia</taxon>
    </lineage>
</organism>
<evidence type="ECO:0000313" key="6">
    <source>
        <dbReference type="EMBL" id="KIT17856.1"/>
    </source>
</evidence>
<protein>
    <submittedName>
        <fullName evidence="6">SlmA protein</fullName>
    </submittedName>
</protein>
<reference evidence="6 7" key="1">
    <citation type="submission" date="2015-02" db="EMBL/GenBank/DDBJ databases">
        <title>Genome Sequence of Jannaschia aquimarina DSM28248, a member of the Roseobacter clade.</title>
        <authorList>
            <person name="Voget S."/>
            <person name="Daniel R."/>
        </authorList>
    </citation>
    <scope>NUCLEOTIDE SEQUENCE [LARGE SCALE GENOMIC DNA]</scope>
    <source>
        <strain evidence="6 7">GSW-M26</strain>
    </source>
</reference>
<evidence type="ECO:0000313" key="7">
    <source>
        <dbReference type="Proteomes" id="UP000032232"/>
    </source>
</evidence>
<dbReference type="AlphaFoldDB" id="A0A0D1ELP6"/>
<gene>
    <name evidence="6" type="primary">slmA</name>
    <name evidence="6" type="ORF">jaqu_03640</name>
</gene>
<comment type="caution">
    <text evidence="6">The sequence shown here is derived from an EMBL/GenBank/DDBJ whole genome shotgun (WGS) entry which is preliminary data.</text>
</comment>
<dbReference type="SUPFAM" id="SSF46689">
    <property type="entry name" value="Homeodomain-like"/>
    <property type="match status" value="1"/>
</dbReference>
<name>A0A0D1ELP6_9RHOB</name>
<dbReference type="PROSITE" id="PS50977">
    <property type="entry name" value="HTH_TETR_2"/>
    <property type="match status" value="1"/>
</dbReference>
<dbReference type="InterPro" id="IPR036271">
    <property type="entry name" value="Tet_transcr_reg_TetR-rel_C_sf"/>
</dbReference>
<dbReference type="Pfam" id="PF13305">
    <property type="entry name" value="TetR_C_33"/>
    <property type="match status" value="1"/>
</dbReference>
<dbReference type="GO" id="GO:0003700">
    <property type="term" value="F:DNA-binding transcription factor activity"/>
    <property type="evidence" value="ECO:0007669"/>
    <property type="project" value="TreeGrafter"/>
</dbReference>
<dbReference type="InterPro" id="IPR001647">
    <property type="entry name" value="HTH_TetR"/>
</dbReference>
<dbReference type="InterPro" id="IPR009057">
    <property type="entry name" value="Homeodomain-like_sf"/>
</dbReference>
<dbReference type="GO" id="GO:0000976">
    <property type="term" value="F:transcription cis-regulatory region binding"/>
    <property type="evidence" value="ECO:0007669"/>
    <property type="project" value="TreeGrafter"/>
</dbReference>
<dbReference type="PATRIC" id="fig|935700.4.peg.392"/>
<evidence type="ECO:0000259" key="5">
    <source>
        <dbReference type="PROSITE" id="PS50977"/>
    </source>
</evidence>
<dbReference type="PANTHER" id="PTHR30055:SF220">
    <property type="entry name" value="TETR-FAMILY REGULATORY PROTEIN"/>
    <property type="match status" value="1"/>
</dbReference>